<proteinExistence type="inferred from homology"/>
<dbReference type="Pfam" id="PF02485">
    <property type="entry name" value="Branch"/>
    <property type="match status" value="1"/>
</dbReference>
<organism evidence="13 14">
    <name type="scientific">Elysia crispata</name>
    <name type="common">lettuce slug</name>
    <dbReference type="NCBI Taxonomy" id="231223"/>
    <lineage>
        <taxon>Eukaryota</taxon>
        <taxon>Metazoa</taxon>
        <taxon>Spiralia</taxon>
        <taxon>Lophotrochozoa</taxon>
        <taxon>Mollusca</taxon>
        <taxon>Gastropoda</taxon>
        <taxon>Heterobranchia</taxon>
        <taxon>Euthyneura</taxon>
        <taxon>Panpulmonata</taxon>
        <taxon>Sacoglossa</taxon>
        <taxon>Placobranchoidea</taxon>
        <taxon>Plakobranchidae</taxon>
        <taxon>Elysia</taxon>
    </lineage>
</organism>
<evidence type="ECO:0000313" key="13">
    <source>
        <dbReference type="EMBL" id="KAK3791955.1"/>
    </source>
</evidence>
<keyword evidence="6" id="KW-0735">Signal-anchor</keyword>
<reference evidence="13" key="1">
    <citation type="journal article" date="2023" name="G3 (Bethesda)">
        <title>A reference genome for the long-term kleptoplast-retaining sea slug Elysia crispata morphotype clarki.</title>
        <authorList>
            <person name="Eastman K.E."/>
            <person name="Pendleton A.L."/>
            <person name="Shaikh M.A."/>
            <person name="Suttiyut T."/>
            <person name="Ogas R."/>
            <person name="Tomko P."/>
            <person name="Gavelis G."/>
            <person name="Widhalm J.R."/>
            <person name="Wisecaver J.H."/>
        </authorList>
    </citation>
    <scope>NUCLEOTIDE SEQUENCE</scope>
    <source>
        <strain evidence="13">ECLA1</strain>
    </source>
</reference>
<dbReference type="Proteomes" id="UP001283361">
    <property type="component" value="Unassembled WGS sequence"/>
</dbReference>
<evidence type="ECO:0000256" key="12">
    <source>
        <dbReference type="SAM" id="Phobius"/>
    </source>
</evidence>
<comment type="subcellular location">
    <subcellularLocation>
        <location evidence="1">Membrane</location>
        <topology evidence="1">Single-pass type II membrane protein</topology>
    </subcellularLocation>
</comment>
<keyword evidence="8 12" id="KW-0472">Membrane</keyword>
<evidence type="ECO:0000256" key="4">
    <source>
        <dbReference type="ARBA" id="ARBA00022679"/>
    </source>
</evidence>
<keyword evidence="3" id="KW-0328">Glycosyltransferase</keyword>
<dbReference type="InterPro" id="IPR003406">
    <property type="entry name" value="Glyco_trans_14"/>
</dbReference>
<comment type="caution">
    <text evidence="13">The sequence shown here is derived from an EMBL/GenBank/DDBJ whole genome shotgun (WGS) entry which is preliminary data.</text>
</comment>
<evidence type="ECO:0000256" key="10">
    <source>
        <dbReference type="ARBA" id="ARBA00038150"/>
    </source>
</evidence>
<keyword evidence="14" id="KW-1185">Reference proteome</keyword>
<name>A0AAE1E3B0_9GAST</name>
<keyword evidence="9" id="KW-0325">Glycoprotein</keyword>
<comment type="similarity">
    <text evidence="10">Belongs to the glycosyltransferase 14 family.</text>
</comment>
<keyword evidence="5 12" id="KW-0812">Transmembrane</keyword>
<evidence type="ECO:0000256" key="6">
    <source>
        <dbReference type="ARBA" id="ARBA00022968"/>
    </source>
</evidence>
<feature type="transmembrane region" description="Helical" evidence="12">
    <location>
        <begin position="25"/>
        <end position="46"/>
    </location>
</feature>
<evidence type="ECO:0000256" key="5">
    <source>
        <dbReference type="ARBA" id="ARBA00022692"/>
    </source>
</evidence>
<comment type="pathway">
    <text evidence="2">Protein modification; protein glycosylation.</text>
</comment>
<evidence type="ECO:0000256" key="3">
    <source>
        <dbReference type="ARBA" id="ARBA00022676"/>
    </source>
</evidence>
<evidence type="ECO:0000313" key="14">
    <source>
        <dbReference type="Proteomes" id="UP001283361"/>
    </source>
</evidence>
<dbReference type="AlphaFoldDB" id="A0AAE1E3B0"/>
<sequence length="581" mass="66522">MESWIKITVRRWCGNFQLTRRGLHLYILACVFLSSSTLFVISIELYSRFYLHGFLQEDGHLKLIDVTTEHSQDTLHLLPAAGPLSKKIPQAALSVFSGNHIDLLKPNLKGTFFKPMISPSLLAWDYHRNTTAPRKLFNCKKLIQADPEEQLRFKSWINSRSALLFSTLAEDVVPQMTSNCTSFKSIRGYKTTEGTPEERDYPLAHVILVHKDFEHVERLVRALYRPQNSFCIHVDSKASDSLKRAVTAFAQCFDNIYLAPRPYPITYAHVSRLVADIDCMEELLRQDTSWKYLVNYAATELPIRTNLETVQILRSLHGLNDIHETFKRRVAARFEKAYKLVNGRLKVTDVALPPAPHNITIVKGQAYNSFSRAFLEWLFKDQRPRDLLVWSTKTYSPDEHYWASLNDLYHNQHLNTPGGFTGDPEKKGYLTKFILWTYKNSPFTCHGRAVHNICNFNALDLPTIVSQHHLAANKYDLTMDPVAYACMEELLENRTVTPDPLFNKKRYERLCQSWASIISSITCRRCAMVFAPNQLPMPNNDEKLKCCIKSDLGDDGDHNTAIPNTRPGDTAGCTKDKTGFL</sequence>
<evidence type="ECO:0000256" key="1">
    <source>
        <dbReference type="ARBA" id="ARBA00004606"/>
    </source>
</evidence>
<keyword evidence="4" id="KW-0808">Transferase</keyword>
<dbReference type="PANTHER" id="PTHR19297">
    <property type="entry name" value="GLYCOSYLTRANSFERASE 14 FAMILY MEMBER"/>
    <property type="match status" value="1"/>
</dbReference>
<keyword evidence="7 12" id="KW-1133">Transmembrane helix</keyword>
<dbReference type="PANTHER" id="PTHR19297:SF191">
    <property type="entry name" value="PROTEIN XYLOSYLTRANSFERASE"/>
    <property type="match status" value="1"/>
</dbReference>
<accession>A0AAE1E3B0</accession>
<dbReference type="EMBL" id="JAWDGP010001413">
    <property type="protein sequence ID" value="KAK3791955.1"/>
    <property type="molecule type" value="Genomic_DNA"/>
</dbReference>
<evidence type="ECO:0000256" key="8">
    <source>
        <dbReference type="ARBA" id="ARBA00023136"/>
    </source>
</evidence>
<evidence type="ECO:0000256" key="7">
    <source>
        <dbReference type="ARBA" id="ARBA00022989"/>
    </source>
</evidence>
<feature type="region of interest" description="Disordered" evidence="11">
    <location>
        <begin position="558"/>
        <end position="581"/>
    </location>
</feature>
<evidence type="ECO:0000256" key="9">
    <source>
        <dbReference type="ARBA" id="ARBA00023180"/>
    </source>
</evidence>
<dbReference type="GO" id="GO:0016020">
    <property type="term" value="C:membrane"/>
    <property type="evidence" value="ECO:0007669"/>
    <property type="project" value="UniProtKB-SubCell"/>
</dbReference>
<evidence type="ECO:0000256" key="2">
    <source>
        <dbReference type="ARBA" id="ARBA00004922"/>
    </source>
</evidence>
<dbReference type="GO" id="GO:0008375">
    <property type="term" value="F:acetylglucosaminyltransferase activity"/>
    <property type="evidence" value="ECO:0007669"/>
    <property type="project" value="TreeGrafter"/>
</dbReference>
<evidence type="ECO:0000256" key="11">
    <source>
        <dbReference type="SAM" id="MobiDB-lite"/>
    </source>
</evidence>
<protein>
    <submittedName>
        <fullName evidence="13">Uncharacterized protein</fullName>
    </submittedName>
</protein>
<gene>
    <name evidence="13" type="ORF">RRG08_018796</name>
</gene>